<dbReference type="Gene3D" id="1.10.1030.10">
    <property type="entry name" value="Carbamoyl-phosphate synthetase, large subunit oligomerisation domain"/>
    <property type="match status" value="1"/>
</dbReference>
<dbReference type="GO" id="GO:0046872">
    <property type="term" value="F:metal ion binding"/>
    <property type="evidence" value="ECO:0007669"/>
    <property type="project" value="UniProtKB-KW"/>
</dbReference>
<dbReference type="InterPro" id="IPR005480">
    <property type="entry name" value="CPSase_lsu_oligo"/>
</dbReference>
<dbReference type="InterPro" id="IPR006275">
    <property type="entry name" value="CPSase_lsu"/>
</dbReference>
<evidence type="ECO:0000256" key="8">
    <source>
        <dbReference type="ARBA" id="ARBA00022598"/>
    </source>
</evidence>
<evidence type="ECO:0000256" key="10">
    <source>
        <dbReference type="ARBA" id="ARBA00022723"/>
    </source>
</evidence>
<dbReference type="EC" id="6.3.4.16" evidence="19"/>
<dbReference type="FunCoup" id="K1V2B9">
    <property type="interactions" value="321"/>
</dbReference>
<evidence type="ECO:0000256" key="15">
    <source>
        <dbReference type="ARBA" id="ARBA00022975"/>
    </source>
</evidence>
<comment type="cofactor">
    <cofactor evidence="1">
        <name>Mn(2+)</name>
        <dbReference type="ChEBI" id="CHEBI:29035"/>
    </cofactor>
</comment>
<name>K1V2B9_TRIAC</name>
<keyword evidence="12 25" id="KW-0547">Nucleotide-binding</keyword>
<evidence type="ECO:0000256" key="4">
    <source>
        <dbReference type="ARBA" id="ARBA00005077"/>
    </source>
</evidence>
<evidence type="ECO:0000256" key="13">
    <source>
        <dbReference type="ARBA" id="ARBA00022840"/>
    </source>
</evidence>
<dbReference type="InterPro" id="IPR005483">
    <property type="entry name" value="CPSase_dom"/>
</dbReference>
<evidence type="ECO:0000256" key="16">
    <source>
        <dbReference type="ARBA" id="ARBA00023128"/>
    </source>
</evidence>
<evidence type="ECO:0000256" key="1">
    <source>
        <dbReference type="ARBA" id="ARBA00001936"/>
    </source>
</evidence>
<keyword evidence="15" id="KW-0665">Pyrimidine biosynthesis</keyword>
<dbReference type="InterPro" id="IPR036914">
    <property type="entry name" value="MGS-like_dom_sf"/>
</dbReference>
<evidence type="ECO:0000313" key="28">
    <source>
        <dbReference type="EMBL" id="EKC98059.1"/>
    </source>
</evidence>
<sequence length="1273" mass="139275">MLRSFSLASRAAAARRSVPSSTRVAFGGARRGYAVAAPAVGSYHQVDGQPTLNSPSELARRISAKVLPKLEKPDVKKVLVVGSGGLSIGQAGEFDYSGSQAIKALRESNVETILINPNIATIQTSHHLASEIYFLPVTADYVAMLRSFSLASRAAAARRSVDGQPTLNSPSELARRISAKVLPKLEKPDVKKVLVVGSGGLSIGQAGEFDYSGSQAIKALRESNVETILINPNIATIQTSHHLASEIYFLPVTADYVAYVLEKERPDGILLTFGGQSALNVGIQLDKMGVLERLGVQVLGTPIRTLEVSEDRDLFVQALNEIDIPAAQSTAVSTIQDALDAAATIGYPIILRSAFSLGGLGSGFAHNEEELRNLAAKSLSLSPQVLIEKSLKGWKEVEYEVVRDAADNTIICCNMENFDPLGTHTGDSIVVAPSQTLTDDEYHMLRSAAIKIVRHVGVVGECNVQYALDPVSRDYRVIEMNARLSRSSALASKATGYPLAYTAAKIALGHTLPELPNAVTKSTTACFEPSLDYIVTKIPKWDLAKFQHVERNVGSAMKSVGEVMAIGRTFEESLQKAIRQVDPNFAGFEAYWKPEDMVTALTNNNDRRLFAIAHAMLNLDYTVDYLHDLTKIDKWFLYKLENIVNVYKQLKNTPFEKLDKELVMTAKKTGFSDLHMAQLLGKKEGDVRALRKQFGVTPFVKRIDTLAAEFPAYTNYLYTSYNATTHDVEFDEHGTMVLGSGVYRIGSSVEFDWCAVTCSRAIRGMGKKTIMVNYNPETVSTDFDEADRLYFEELGFERVMDIYEAEGAQGVVVSVGGQLPQNIALRLKNSGVDVLGTDPEQIDNAEDRHKFSSILDSIGVDQPAWTEAASLDAAKEFANRVGYPVLIRPSYVLSGAAMNVVWDESQLQHNLSAAANVSPDHPVVITQFIDNAQEIDVDAVAHKGKLLCHAISEHVENAGVHSGDATLVLPPFSLSQEDMARLKVIAEKVAKAWDISGPFNMQIIRKPPTEGEEAELKVIECNLRASRSFPFVSKVLGHNFIDTASAAIMDHNVPEPVDLMAQKRDYVAIKVPQFSWTRLPGADPFLGVEMASTGEVASFGKDVYDAYWAALMSVNGFKLPKEGSGILLGGDVSRPEMAAVAKNLIDLGFSLYTYDPKVEQHINSQPYLSIKKILVPVKDKKKLREILEEHEIQTVINMARSRAATTLDEDYASRRAAVDFGIPLINNPKLAVLFTETLAKKFGKATNPIPYQEGFKPSEVGSWRDFVGPASDY</sequence>
<dbReference type="Pfam" id="PF02787">
    <property type="entry name" value="CPSase_L_D3"/>
    <property type="match status" value="1"/>
</dbReference>
<feature type="domain" description="ATP-grasp" evidence="26">
    <location>
        <begin position="852"/>
        <end position="1049"/>
    </location>
</feature>
<evidence type="ECO:0000256" key="2">
    <source>
        <dbReference type="ARBA" id="ARBA00001947"/>
    </source>
</evidence>
<organism evidence="28 29">
    <name type="scientific">Trichosporon asahii var. asahii (strain CBS 8904)</name>
    <name type="common">Yeast</name>
    <dbReference type="NCBI Taxonomy" id="1220162"/>
    <lineage>
        <taxon>Eukaryota</taxon>
        <taxon>Fungi</taxon>
        <taxon>Dikarya</taxon>
        <taxon>Basidiomycota</taxon>
        <taxon>Agaricomycotina</taxon>
        <taxon>Tremellomycetes</taxon>
        <taxon>Trichosporonales</taxon>
        <taxon>Trichosporonaceae</taxon>
        <taxon>Trichosporon</taxon>
    </lineage>
</organism>
<dbReference type="GO" id="GO:0004088">
    <property type="term" value="F:carbamoyl-phosphate synthase (glutamine-hydrolyzing) activity"/>
    <property type="evidence" value="ECO:0007669"/>
    <property type="project" value="UniProtKB-EC"/>
</dbReference>
<dbReference type="PRINTS" id="PR00098">
    <property type="entry name" value="CPSASE"/>
</dbReference>
<dbReference type="PANTHER" id="PTHR11405:SF53">
    <property type="entry name" value="CARBAMOYL-PHOSPHATE SYNTHASE [AMMONIA], MITOCHONDRIAL"/>
    <property type="match status" value="1"/>
</dbReference>
<reference evidence="28 29" key="1">
    <citation type="journal article" date="2012" name="Eukaryot. Cell">
        <title>Genome sequence of the Trichosporon asahii environmental strain CBS 8904.</title>
        <authorList>
            <person name="Yang R.Y."/>
            <person name="Li H.T."/>
            <person name="Zhu H."/>
            <person name="Zhou G.P."/>
            <person name="Wang M."/>
            <person name="Wang L."/>
        </authorList>
    </citation>
    <scope>NUCLEOTIDE SEQUENCE [LARGE SCALE GENOMIC DNA]</scope>
    <source>
        <strain evidence="28 29">CBS 8904</strain>
    </source>
</reference>
<comment type="subunit">
    <text evidence="18">Heterodimer composed of 2 chains; the small (or glutamine) chain promotes the hydrolysis of glutamine to ammonia, which is used by the large (or ammonia) chain to synthesize carbamoyl phosphate.</text>
</comment>
<dbReference type="InterPro" id="IPR016185">
    <property type="entry name" value="PreATP-grasp_dom_sf"/>
</dbReference>
<dbReference type="Pfam" id="PF02786">
    <property type="entry name" value="CPSase_L_D2"/>
    <property type="match status" value="2"/>
</dbReference>
<dbReference type="InterPro" id="IPR011761">
    <property type="entry name" value="ATP-grasp"/>
</dbReference>
<dbReference type="EMBL" id="AMBO01000398">
    <property type="protein sequence ID" value="EKC98059.1"/>
    <property type="molecule type" value="Genomic_DNA"/>
</dbReference>
<dbReference type="STRING" id="1220162.K1V2B9"/>
<dbReference type="Pfam" id="PF25596">
    <property type="entry name" value="CPSase_L_D1"/>
    <property type="match status" value="3"/>
</dbReference>
<dbReference type="PROSITE" id="PS51855">
    <property type="entry name" value="MGS"/>
    <property type="match status" value="1"/>
</dbReference>
<evidence type="ECO:0000256" key="25">
    <source>
        <dbReference type="PROSITE-ProRule" id="PRU00409"/>
    </source>
</evidence>
<evidence type="ECO:0000256" key="3">
    <source>
        <dbReference type="ARBA" id="ARBA00004173"/>
    </source>
</evidence>
<evidence type="ECO:0000256" key="20">
    <source>
        <dbReference type="ARBA" id="ARBA00044249"/>
    </source>
</evidence>
<dbReference type="FunFam" id="3.40.50.20:FF:000002">
    <property type="entry name" value="Carbamoyl-phosphate synthase large chain"/>
    <property type="match status" value="1"/>
</dbReference>
<dbReference type="SUPFAM" id="SSF56059">
    <property type="entry name" value="Glutathione synthetase ATP-binding domain-like"/>
    <property type="match status" value="2"/>
</dbReference>
<dbReference type="InParanoid" id="K1V2B9"/>
<comment type="cofactor">
    <cofactor evidence="2">
        <name>Zn(2+)</name>
        <dbReference type="ChEBI" id="CHEBI:29105"/>
    </cofactor>
</comment>
<dbReference type="PROSITE" id="PS50975">
    <property type="entry name" value="ATP_GRASP"/>
    <property type="match status" value="2"/>
</dbReference>
<keyword evidence="29" id="KW-1185">Reference proteome</keyword>
<dbReference type="InterPro" id="IPR058047">
    <property type="entry name" value="CPSase_preATP-grasp"/>
</dbReference>
<dbReference type="FunFam" id="1.10.1030.10:FF:000002">
    <property type="entry name" value="Carbamoyl-phosphate synthase large chain"/>
    <property type="match status" value="1"/>
</dbReference>
<evidence type="ECO:0000256" key="6">
    <source>
        <dbReference type="ARBA" id="ARBA00012738"/>
    </source>
</evidence>
<comment type="subcellular location">
    <subcellularLocation>
        <location evidence="3">Mitochondrion</location>
    </subcellularLocation>
</comment>
<evidence type="ECO:0000256" key="22">
    <source>
        <dbReference type="ARBA" id="ARBA00044334"/>
    </source>
</evidence>
<dbReference type="PROSITE" id="PS00866">
    <property type="entry name" value="CPSASE_1"/>
    <property type="match status" value="2"/>
</dbReference>
<evidence type="ECO:0000259" key="26">
    <source>
        <dbReference type="PROSITE" id="PS50975"/>
    </source>
</evidence>
<evidence type="ECO:0000256" key="17">
    <source>
        <dbReference type="ARBA" id="ARBA00023211"/>
    </source>
</evidence>
<dbReference type="NCBIfam" id="NF009455">
    <property type="entry name" value="PRK12815.1"/>
    <property type="match status" value="1"/>
</dbReference>
<evidence type="ECO:0000256" key="7">
    <source>
        <dbReference type="ARBA" id="ARBA00022571"/>
    </source>
</evidence>
<keyword evidence="16" id="KW-0496">Mitochondrion</keyword>
<dbReference type="Gene3D" id="3.30.1490.20">
    <property type="entry name" value="ATP-grasp fold, A domain"/>
    <property type="match status" value="1"/>
</dbReference>
<dbReference type="Gene3D" id="3.30.470.20">
    <property type="entry name" value="ATP-grasp fold, B domain"/>
    <property type="match status" value="2"/>
</dbReference>
<evidence type="ECO:0000256" key="14">
    <source>
        <dbReference type="ARBA" id="ARBA00022842"/>
    </source>
</evidence>
<dbReference type="OrthoDB" id="1924069at2759"/>
<dbReference type="GO" id="GO:0006526">
    <property type="term" value="P:L-arginine biosynthetic process"/>
    <property type="evidence" value="ECO:0007669"/>
    <property type="project" value="UniProtKB-KW"/>
</dbReference>
<dbReference type="SMART" id="SM01096">
    <property type="entry name" value="CPSase_L_D3"/>
    <property type="match status" value="1"/>
</dbReference>
<keyword evidence="7" id="KW-0055">Arginine biosynthesis</keyword>
<evidence type="ECO:0000256" key="5">
    <source>
        <dbReference type="ARBA" id="ARBA00009799"/>
    </source>
</evidence>
<gene>
    <name evidence="28" type="ORF">A1Q2_07605</name>
</gene>
<comment type="pathway">
    <text evidence="4">Amino-acid biosynthesis; L-arginine biosynthesis; carbamoyl phosphate from bicarbonate: step 1/1.</text>
</comment>
<dbReference type="AlphaFoldDB" id="K1V2B9"/>
<keyword evidence="8" id="KW-0436">Ligase</keyword>
<dbReference type="FunFam" id="3.40.50.20:FF:000001">
    <property type="entry name" value="Carbamoyl-phosphate synthase large chain"/>
    <property type="match status" value="2"/>
</dbReference>
<evidence type="ECO:0000256" key="24">
    <source>
        <dbReference type="ARBA" id="ARBA00048816"/>
    </source>
</evidence>
<dbReference type="EC" id="6.3.5.5" evidence="6"/>
<comment type="catalytic activity">
    <reaction evidence="23">
        <text>hydrogencarbonate + NH4(+) + 2 ATP = carbamoyl phosphate + 2 ADP + phosphate + 2 H(+)</text>
        <dbReference type="Rhea" id="RHEA:18029"/>
        <dbReference type="ChEBI" id="CHEBI:15378"/>
        <dbReference type="ChEBI" id="CHEBI:17544"/>
        <dbReference type="ChEBI" id="CHEBI:28938"/>
        <dbReference type="ChEBI" id="CHEBI:30616"/>
        <dbReference type="ChEBI" id="CHEBI:43474"/>
        <dbReference type="ChEBI" id="CHEBI:58228"/>
        <dbReference type="ChEBI" id="CHEBI:456216"/>
        <dbReference type="EC" id="6.3.4.16"/>
    </reaction>
</comment>
<dbReference type="GO" id="GO:0005524">
    <property type="term" value="F:ATP binding"/>
    <property type="evidence" value="ECO:0007669"/>
    <property type="project" value="UniProtKB-UniRule"/>
</dbReference>
<dbReference type="SUPFAM" id="SSF52335">
    <property type="entry name" value="Methylglyoxal synthase-like"/>
    <property type="match status" value="1"/>
</dbReference>
<dbReference type="GO" id="GO:0004087">
    <property type="term" value="F:carbamoyl-phosphate synthase (ammonia) activity"/>
    <property type="evidence" value="ECO:0007669"/>
    <property type="project" value="UniProtKB-EC"/>
</dbReference>
<evidence type="ECO:0000259" key="27">
    <source>
        <dbReference type="PROSITE" id="PS51855"/>
    </source>
</evidence>
<evidence type="ECO:0000256" key="9">
    <source>
        <dbReference type="ARBA" id="ARBA00022605"/>
    </source>
</evidence>
<evidence type="ECO:0000256" key="21">
    <source>
        <dbReference type="ARBA" id="ARBA00044318"/>
    </source>
</evidence>
<dbReference type="SUPFAM" id="SSF52440">
    <property type="entry name" value="PreATP-grasp domain"/>
    <property type="match status" value="3"/>
</dbReference>
<dbReference type="InterPro" id="IPR013815">
    <property type="entry name" value="ATP_grasp_subdomain_1"/>
</dbReference>
<comment type="similarity">
    <text evidence="5">Belongs to the CarB family.</text>
</comment>
<dbReference type="HOGENOM" id="CLU_000513_1_3_1"/>
<dbReference type="InterPro" id="IPR005479">
    <property type="entry name" value="CPAse_ATP-bd"/>
</dbReference>
<feature type="domain" description="MGS-like" evidence="27">
    <location>
        <begin position="1117"/>
        <end position="1273"/>
    </location>
</feature>
<dbReference type="Gene3D" id="3.40.50.1380">
    <property type="entry name" value="Methylglyoxal synthase-like domain"/>
    <property type="match status" value="1"/>
</dbReference>
<dbReference type="eggNOG" id="KOG0370">
    <property type="taxonomic scope" value="Eukaryota"/>
</dbReference>
<dbReference type="FunFam" id="3.30.1490.20:FF:000001">
    <property type="entry name" value="Carbamoyl-phosphate synthase large chain"/>
    <property type="match status" value="1"/>
</dbReference>
<keyword evidence="10" id="KW-0479">Metal-binding</keyword>
<keyword evidence="17" id="KW-0464">Manganese</keyword>
<dbReference type="InterPro" id="IPR011607">
    <property type="entry name" value="MGS-like_dom"/>
</dbReference>
<evidence type="ECO:0000256" key="18">
    <source>
        <dbReference type="ARBA" id="ARBA00044031"/>
    </source>
</evidence>
<comment type="caution">
    <text evidence="28">The sequence shown here is derived from an EMBL/GenBank/DDBJ whole genome shotgun (WGS) entry which is preliminary data.</text>
</comment>
<dbReference type="GO" id="GO:0005739">
    <property type="term" value="C:mitochondrion"/>
    <property type="evidence" value="ECO:0007669"/>
    <property type="project" value="UniProtKB-SubCell"/>
</dbReference>
<comment type="catalytic activity">
    <reaction evidence="24">
        <text>hydrogencarbonate + L-glutamine + 2 ATP + H2O = carbamoyl phosphate + L-glutamate + 2 ADP + phosphate + 2 H(+)</text>
        <dbReference type="Rhea" id="RHEA:18633"/>
        <dbReference type="ChEBI" id="CHEBI:15377"/>
        <dbReference type="ChEBI" id="CHEBI:15378"/>
        <dbReference type="ChEBI" id="CHEBI:17544"/>
        <dbReference type="ChEBI" id="CHEBI:29985"/>
        <dbReference type="ChEBI" id="CHEBI:30616"/>
        <dbReference type="ChEBI" id="CHEBI:43474"/>
        <dbReference type="ChEBI" id="CHEBI:58228"/>
        <dbReference type="ChEBI" id="CHEBI:58359"/>
        <dbReference type="ChEBI" id="CHEBI:456216"/>
        <dbReference type="EC" id="6.3.5.5"/>
    </reaction>
</comment>
<proteinExistence type="inferred from homology"/>
<protein>
    <recommendedName>
        <fullName evidence="21">Ammonium-dependent carbamoyl phosphate synthetase</fullName>
        <ecNumber evidence="19">6.3.4.16</ecNumber>
        <ecNumber evidence="6">6.3.5.5</ecNumber>
    </recommendedName>
    <alternativeName>
        <fullName evidence="20">Arginine-specific carbamoyl phosphate synthetase, ammonia chain</fullName>
    </alternativeName>
    <alternativeName>
        <fullName evidence="22">Glutamine-dependent carbamoyl phosphate synthetase</fullName>
    </alternativeName>
</protein>
<dbReference type="OMA" id="FPFNKFP"/>
<dbReference type="NCBIfam" id="NF003671">
    <property type="entry name" value="PRK05294.1"/>
    <property type="match status" value="1"/>
</dbReference>
<dbReference type="FunFam" id="3.30.470.20:FF:000004">
    <property type="entry name" value="Carbamoyl-phosphate synthase (glutamine-hydrolyzing)"/>
    <property type="match status" value="1"/>
</dbReference>
<dbReference type="PANTHER" id="PTHR11405">
    <property type="entry name" value="CARBAMOYLTRANSFERASE FAMILY MEMBER"/>
    <property type="match status" value="1"/>
</dbReference>
<evidence type="ECO:0000313" key="29">
    <source>
        <dbReference type="Proteomes" id="UP000006757"/>
    </source>
</evidence>
<dbReference type="CDD" id="cd01423">
    <property type="entry name" value="MGS_CPS_I_III"/>
    <property type="match status" value="1"/>
</dbReference>
<keyword evidence="9" id="KW-0028">Amino-acid biosynthesis</keyword>
<keyword evidence="11" id="KW-0677">Repeat</keyword>
<dbReference type="InterPro" id="IPR036897">
    <property type="entry name" value="CarbamoylP_synth_lsu_oligo_sf"/>
</dbReference>
<dbReference type="NCBIfam" id="TIGR01369">
    <property type="entry name" value="CPSaseII_lrg"/>
    <property type="match status" value="1"/>
</dbReference>
<feature type="domain" description="ATP-grasp" evidence="26">
    <location>
        <begin position="316"/>
        <end position="508"/>
    </location>
</feature>
<dbReference type="PROSITE" id="PS00867">
    <property type="entry name" value="CPSASE_2"/>
    <property type="match status" value="2"/>
</dbReference>
<evidence type="ECO:0000256" key="19">
    <source>
        <dbReference type="ARBA" id="ARBA00044063"/>
    </source>
</evidence>
<keyword evidence="13 25" id="KW-0067">ATP-binding</keyword>
<dbReference type="Proteomes" id="UP000006757">
    <property type="component" value="Unassembled WGS sequence"/>
</dbReference>
<dbReference type="SUPFAM" id="SSF48108">
    <property type="entry name" value="Carbamoyl phosphate synthetase, large subunit connection domain"/>
    <property type="match status" value="1"/>
</dbReference>
<dbReference type="GO" id="GO:0006221">
    <property type="term" value="P:pyrimidine nucleotide biosynthetic process"/>
    <property type="evidence" value="ECO:0007669"/>
    <property type="project" value="UniProtKB-KW"/>
</dbReference>
<accession>K1V2B9</accession>
<dbReference type="FunFam" id="3.30.470.20:FF:000001">
    <property type="entry name" value="Carbamoyl-phosphate synthase large chain"/>
    <property type="match status" value="1"/>
</dbReference>
<dbReference type="Gene3D" id="3.40.50.20">
    <property type="match status" value="3"/>
</dbReference>
<dbReference type="FunFam" id="3.40.50.1380:FF:000015">
    <property type="entry name" value="Carbamoyl-phosphate synthase arginine-specific large chain"/>
    <property type="match status" value="1"/>
</dbReference>
<evidence type="ECO:0000256" key="23">
    <source>
        <dbReference type="ARBA" id="ARBA00047359"/>
    </source>
</evidence>
<keyword evidence="14" id="KW-0460">Magnesium</keyword>
<evidence type="ECO:0000256" key="11">
    <source>
        <dbReference type="ARBA" id="ARBA00022737"/>
    </source>
</evidence>
<evidence type="ECO:0000256" key="12">
    <source>
        <dbReference type="ARBA" id="ARBA00022741"/>
    </source>
</evidence>